<evidence type="ECO:0000256" key="7">
    <source>
        <dbReference type="ARBA" id="ARBA00023136"/>
    </source>
</evidence>
<evidence type="ECO:0000313" key="10">
    <source>
        <dbReference type="Proteomes" id="UP000242133"/>
    </source>
</evidence>
<dbReference type="RefSeq" id="WP_106592219.1">
    <property type="nucleotide sequence ID" value="NZ_PYGI01000015.1"/>
</dbReference>
<proteinExistence type="inferred from homology"/>
<keyword evidence="7 8" id="KW-0472">Membrane</keyword>
<sequence length="238" mass="25807">MSGVKTELHQLNTRLVWQGFKQLVPIAVFVIAFGIAFGLAATQAELSGSMIVVMSTLVFAGASQFAALELWGPQVPLFTLLITVFAINARHLLMGATLYPWLHHLSPAKRYSVMLVASDANWAMSIQAFSRGQPGFGLLLGGGLALWSFWVFGTWLGIYFGGAIQDPMSLGLDMVMGCFLLAMVVGGEKNLRMLLIWTIAAASSLMAYRYLPDNSHVLVGALAGGVVGLFWMEQSHEH</sequence>
<dbReference type="EMBL" id="PYGI01000015">
    <property type="protein sequence ID" value="PSL12900.1"/>
    <property type="molecule type" value="Genomic_DNA"/>
</dbReference>
<dbReference type="PANTHER" id="PTHR34979:SF1">
    <property type="entry name" value="INNER MEMBRANE PROTEIN YGAZ"/>
    <property type="match status" value="1"/>
</dbReference>
<evidence type="ECO:0000256" key="5">
    <source>
        <dbReference type="ARBA" id="ARBA00022692"/>
    </source>
</evidence>
<feature type="transmembrane region" description="Helical" evidence="8">
    <location>
        <begin position="168"/>
        <end position="187"/>
    </location>
</feature>
<dbReference type="OrthoDB" id="9803444at2"/>
<gene>
    <name evidence="9" type="ORF">CLV44_11569</name>
</gene>
<evidence type="ECO:0000256" key="3">
    <source>
        <dbReference type="ARBA" id="ARBA00022448"/>
    </source>
</evidence>
<dbReference type="GO" id="GO:1903785">
    <property type="term" value="P:L-valine transmembrane transport"/>
    <property type="evidence" value="ECO:0007669"/>
    <property type="project" value="TreeGrafter"/>
</dbReference>
<reference evidence="9 10" key="1">
    <citation type="submission" date="2018-03" db="EMBL/GenBank/DDBJ databases">
        <title>Genomic Encyclopedia of Archaeal and Bacterial Type Strains, Phase II (KMG-II): from individual species to whole genera.</title>
        <authorList>
            <person name="Goeker M."/>
        </authorList>
    </citation>
    <scope>NUCLEOTIDE SEQUENCE [LARGE SCALE GENOMIC DNA]</scope>
    <source>
        <strain evidence="9 10">DSM 17586</strain>
    </source>
</reference>
<feature type="transmembrane region" description="Helical" evidence="8">
    <location>
        <begin position="20"/>
        <end position="39"/>
    </location>
</feature>
<keyword evidence="3" id="KW-0813">Transport</keyword>
<dbReference type="Pfam" id="PF03591">
    <property type="entry name" value="AzlC"/>
    <property type="match status" value="1"/>
</dbReference>
<comment type="subcellular location">
    <subcellularLocation>
        <location evidence="1">Cell membrane</location>
        <topology evidence="1">Multi-pass membrane protein</topology>
    </subcellularLocation>
</comment>
<dbReference type="Proteomes" id="UP000242133">
    <property type="component" value="Unassembled WGS sequence"/>
</dbReference>
<keyword evidence="5 8" id="KW-0812">Transmembrane</keyword>
<keyword evidence="10" id="KW-1185">Reference proteome</keyword>
<keyword evidence="6 8" id="KW-1133">Transmembrane helix</keyword>
<evidence type="ECO:0000256" key="2">
    <source>
        <dbReference type="ARBA" id="ARBA00010735"/>
    </source>
</evidence>
<accession>A0A2P8ETU0</accession>
<evidence type="ECO:0000256" key="6">
    <source>
        <dbReference type="ARBA" id="ARBA00022989"/>
    </source>
</evidence>
<feature type="transmembrane region" description="Helical" evidence="8">
    <location>
        <begin position="77"/>
        <end position="102"/>
    </location>
</feature>
<dbReference type="GO" id="GO:0005886">
    <property type="term" value="C:plasma membrane"/>
    <property type="evidence" value="ECO:0007669"/>
    <property type="project" value="UniProtKB-SubCell"/>
</dbReference>
<comment type="similarity">
    <text evidence="2">Belongs to the AzlC family.</text>
</comment>
<evidence type="ECO:0000313" key="9">
    <source>
        <dbReference type="EMBL" id="PSL12900.1"/>
    </source>
</evidence>
<feature type="transmembrane region" description="Helical" evidence="8">
    <location>
        <begin position="217"/>
        <end position="232"/>
    </location>
</feature>
<feature type="transmembrane region" description="Helical" evidence="8">
    <location>
        <begin position="194"/>
        <end position="211"/>
    </location>
</feature>
<evidence type="ECO:0000256" key="1">
    <source>
        <dbReference type="ARBA" id="ARBA00004651"/>
    </source>
</evidence>
<dbReference type="PANTHER" id="PTHR34979">
    <property type="entry name" value="INNER MEMBRANE PROTEIN YGAZ"/>
    <property type="match status" value="1"/>
</dbReference>
<name>A0A2P8ETU0_9GAMM</name>
<feature type="transmembrane region" description="Helical" evidence="8">
    <location>
        <begin position="136"/>
        <end position="162"/>
    </location>
</feature>
<organism evidence="9 10">
    <name type="scientific">Marinobacterium halophilum</name>
    <dbReference type="NCBI Taxonomy" id="267374"/>
    <lineage>
        <taxon>Bacteria</taxon>
        <taxon>Pseudomonadati</taxon>
        <taxon>Pseudomonadota</taxon>
        <taxon>Gammaproteobacteria</taxon>
        <taxon>Oceanospirillales</taxon>
        <taxon>Oceanospirillaceae</taxon>
        <taxon>Marinobacterium</taxon>
    </lineage>
</organism>
<keyword evidence="4" id="KW-1003">Cell membrane</keyword>
<protein>
    <submittedName>
        <fullName evidence="9">Putative branched-subunit amino acid permease</fullName>
    </submittedName>
</protein>
<evidence type="ECO:0000256" key="8">
    <source>
        <dbReference type="SAM" id="Phobius"/>
    </source>
</evidence>
<dbReference type="AlphaFoldDB" id="A0A2P8ETU0"/>
<comment type="caution">
    <text evidence="9">The sequence shown here is derived from an EMBL/GenBank/DDBJ whole genome shotgun (WGS) entry which is preliminary data.</text>
</comment>
<dbReference type="InterPro" id="IPR011606">
    <property type="entry name" value="Brnchd-chn_aa_trnsp_permease"/>
</dbReference>
<evidence type="ECO:0000256" key="4">
    <source>
        <dbReference type="ARBA" id="ARBA00022475"/>
    </source>
</evidence>
<feature type="transmembrane region" description="Helical" evidence="8">
    <location>
        <begin position="51"/>
        <end position="71"/>
    </location>
</feature>